<keyword evidence="5 6" id="KW-0472">Membrane</keyword>
<feature type="transmembrane region" description="Helical" evidence="6">
    <location>
        <begin position="96"/>
        <end position="113"/>
    </location>
</feature>
<evidence type="ECO:0000256" key="3">
    <source>
        <dbReference type="ARBA" id="ARBA00022692"/>
    </source>
</evidence>
<feature type="transmembrane region" description="Helical" evidence="6">
    <location>
        <begin position="12"/>
        <end position="29"/>
    </location>
</feature>
<accession>A0A8J7CGU1</accession>
<proteinExistence type="inferred from homology"/>
<evidence type="ECO:0000256" key="1">
    <source>
        <dbReference type="ARBA" id="ARBA00004141"/>
    </source>
</evidence>
<evidence type="ECO:0000256" key="6">
    <source>
        <dbReference type="SAM" id="Phobius"/>
    </source>
</evidence>
<name>A0A8J7CGU1_9CYAN</name>
<comment type="subcellular location">
    <subcellularLocation>
        <location evidence="1">Membrane</location>
        <topology evidence="1">Multi-pass membrane protein</topology>
    </subcellularLocation>
</comment>
<keyword evidence="4 6" id="KW-1133">Transmembrane helix</keyword>
<dbReference type="AlphaFoldDB" id="A0A8J7CGU1"/>
<organism evidence="7 8">
    <name type="scientific">Iningainema tapete BLCC-T55</name>
    <dbReference type="NCBI Taxonomy" id="2748662"/>
    <lineage>
        <taxon>Bacteria</taxon>
        <taxon>Bacillati</taxon>
        <taxon>Cyanobacteriota</taxon>
        <taxon>Cyanophyceae</taxon>
        <taxon>Nostocales</taxon>
        <taxon>Scytonemataceae</taxon>
        <taxon>Iningainema tapete</taxon>
    </lineage>
</organism>
<dbReference type="Pfam" id="PF01940">
    <property type="entry name" value="DUF92"/>
    <property type="match status" value="1"/>
</dbReference>
<comment type="similarity">
    <text evidence="2">Belongs to the TMEM19 family.</text>
</comment>
<sequence length="262" mass="27556">MFSLIDSYNPWLVGVVLNTVLLSATWIAIKKLLTTAGIFHAWLLGVLIWGTLGSSGYVVVMFYFLVGSGVTRIGKAQKEAEGIAEKRSGARGPENVWGSALTGTLCAIGIAIMNSELLPHPPTPLLPHSLLLGYVASFSTKLSDTCASEVGKAYGKRTFLITTLQPVARGTEGAVSLEGTLAGVVGSVAQALVGWGVGLIDLFGVLWCVLAALIATNVESVIGATLQSRYGWLTNELVNFVNTMIGAIAAMCLAWLWASTIA</sequence>
<keyword evidence="8" id="KW-1185">Reference proteome</keyword>
<dbReference type="Proteomes" id="UP000629098">
    <property type="component" value="Unassembled WGS sequence"/>
</dbReference>
<evidence type="ECO:0000256" key="2">
    <source>
        <dbReference type="ARBA" id="ARBA00009012"/>
    </source>
</evidence>
<feature type="transmembrane region" description="Helical" evidence="6">
    <location>
        <begin position="41"/>
        <end position="66"/>
    </location>
</feature>
<feature type="transmembrane region" description="Helical" evidence="6">
    <location>
        <begin position="192"/>
        <end position="216"/>
    </location>
</feature>
<dbReference type="RefSeq" id="WP_190835884.1">
    <property type="nucleotide sequence ID" value="NZ_CAWPPI010000098.1"/>
</dbReference>
<evidence type="ECO:0000313" key="8">
    <source>
        <dbReference type="Proteomes" id="UP000629098"/>
    </source>
</evidence>
<dbReference type="EMBL" id="JACXAE010000098">
    <property type="protein sequence ID" value="MBD2776835.1"/>
    <property type="molecule type" value="Genomic_DNA"/>
</dbReference>
<dbReference type="GO" id="GO:0016020">
    <property type="term" value="C:membrane"/>
    <property type="evidence" value="ECO:0007669"/>
    <property type="project" value="UniProtKB-SubCell"/>
</dbReference>
<dbReference type="PANTHER" id="PTHR13353:SF5">
    <property type="entry name" value="TRANSMEMBRANE PROTEIN 19"/>
    <property type="match status" value="1"/>
</dbReference>
<dbReference type="InterPro" id="IPR002794">
    <property type="entry name" value="DUF92_TMEM19"/>
</dbReference>
<comment type="caution">
    <text evidence="7">The sequence shown here is derived from an EMBL/GenBank/DDBJ whole genome shotgun (WGS) entry which is preliminary data.</text>
</comment>
<dbReference type="PANTHER" id="PTHR13353">
    <property type="entry name" value="TRANSMEMBRANE PROTEIN 19"/>
    <property type="match status" value="1"/>
</dbReference>
<gene>
    <name evidence="7" type="ORF">ICL16_33505</name>
</gene>
<feature type="transmembrane region" description="Helical" evidence="6">
    <location>
        <begin position="237"/>
        <end position="258"/>
    </location>
</feature>
<protein>
    <submittedName>
        <fullName evidence="7">TIGR00297 family protein</fullName>
    </submittedName>
</protein>
<keyword evidence="3 6" id="KW-0812">Transmembrane</keyword>
<evidence type="ECO:0000256" key="5">
    <source>
        <dbReference type="ARBA" id="ARBA00023136"/>
    </source>
</evidence>
<evidence type="ECO:0000256" key="4">
    <source>
        <dbReference type="ARBA" id="ARBA00022989"/>
    </source>
</evidence>
<reference evidence="7" key="1">
    <citation type="submission" date="2020-09" db="EMBL/GenBank/DDBJ databases">
        <title>Iningainema tapete sp. nov. (Scytonemataceae, Cyanobacteria) from greenhouses in central Florida (USA) produces two types of nodularin with biosynthetic potential for microcystin-LR and anabaenopeptins.</title>
        <authorList>
            <person name="Berthold D.E."/>
            <person name="Lefler F.W."/>
            <person name="Huang I.-S."/>
            <person name="Abdulla H."/>
            <person name="Zimba P.V."/>
            <person name="Laughinghouse H.D. IV."/>
        </authorList>
    </citation>
    <scope>NUCLEOTIDE SEQUENCE</scope>
    <source>
        <strain evidence="7">BLCCT55</strain>
    </source>
</reference>
<dbReference type="NCBIfam" id="TIGR00297">
    <property type="entry name" value="TIGR00297 family protein"/>
    <property type="match status" value="1"/>
</dbReference>
<evidence type="ECO:0000313" key="7">
    <source>
        <dbReference type="EMBL" id="MBD2776835.1"/>
    </source>
</evidence>